<sequence length="173" mass="18246" precursor="true">MKTLPTLALLGSLLLCTGCAESKVAFTASDAGDDAASAYLVSQEPKDAMSVGQARKEVEDANEVTLVGRIGGSYKPFVDGIAAFTIVDSSVPHCAPEEGCPTPWDYCCTMNQVKDNIATVKVVDESGAPVTQDARELLQVKELSTVVVHGTAQRDDQGNLSVLAREVFVRPAS</sequence>
<feature type="signal peptide" evidence="1">
    <location>
        <begin position="1"/>
        <end position="22"/>
    </location>
</feature>
<dbReference type="AlphaFoldDB" id="A0A518GA13"/>
<dbReference type="OrthoDB" id="278607at2"/>
<organism evidence="2 3">
    <name type="scientific">Aureliella helgolandensis</name>
    <dbReference type="NCBI Taxonomy" id="2527968"/>
    <lineage>
        <taxon>Bacteria</taxon>
        <taxon>Pseudomonadati</taxon>
        <taxon>Planctomycetota</taxon>
        <taxon>Planctomycetia</taxon>
        <taxon>Pirellulales</taxon>
        <taxon>Pirellulaceae</taxon>
        <taxon>Aureliella</taxon>
    </lineage>
</organism>
<dbReference type="KEGG" id="ahel:Q31a_37630"/>
<accession>A0A518GA13</accession>
<evidence type="ECO:0000256" key="1">
    <source>
        <dbReference type="SAM" id="SignalP"/>
    </source>
</evidence>
<evidence type="ECO:0000313" key="3">
    <source>
        <dbReference type="Proteomes" id="UP000318017"/>
    </source>
</evidence>
<proteinExistence type="predicted"/>
<dbReference type="RefSeq" id="WP_145080500.1">
    <property type="nucleotide sequence ID" value="NZ_CP036298.1"/>
</dbReference>
<protein>
    <submittedName>
        <fullName evidence="2">Uncharacterized protein</fullName>
    </submittedName>
</protein>
<dbReference type="Proteomes" id="UP000318017">
    <property type="component" value="Chromosome"/>
</dbReference>
<gene>
    <name evidence="2" type="ORF">Q31a_37630</name>
</gene>
<keyword evidence="1" id="KW-0732">Signal</keyword>
<name>A0A518GA13_9BACT</name>
<evidence type="ECO:0000313" key="2">
    <source>
        <dbReference type="EMBL" id="QDV25437.1"/>
    </source>
</evidence>
<dbReference type="EMBL" id="CP036298">
    <property type="protein sequence ID" value="QDV25437.1"/>
    <property type="molecule type" value="Genomic_DNA"/>
</dbReference>
<keyword evidence="3" id="KW-1185">Reference proteome</keyword>
<reference evidence="2 3" key="1">
    <citation type="submission" date="2019-02" db="EMBL/GenBank/DDBJ databases">
        <title>Deep-cultivation of Planctomycetes and their phenomic and genomic characterization uncovers novel biology.</title>
        <authorList>
            <person name="Wiegand S."/>
            <person name="Jogler M."/>
            <person name="Boedeker C."/>
            <person name="Pinto D."/>
            <person name="Vollmers J."/>
            <person name="Rivas-Marin E."/>
            <person name="Kohn T."/>
            <person name="Peeters S.H."/>
            <person name="Heuer A."/>
            <person name="Rast P."/>
            <person name="Oberbeckmann S."/>
            <person name="Bunk B."/>
            <person name="Jeske O."/>
            <person name="Meyerdierks A."/>
            <person name="Storesund J.E."/>
            <person name="Kallscheuer N."/>
            <person name="Luecker S."/>
            <person name="Lage O.M."/>
            <person name="Pohl T."/>
            <person name="Merkel B.J."/>
            <person name="Hornburger P."/>
            <person name="Mueller R.-W."/>
            <person name="Bruemmer F."/>
            <person name="Labrenz M."/>
            <person name="Spormann A.M."/>
            <person name="Op den Camp H."/>
            <person name="Overmann J."/>
            <person name="Amann R."/>
            <person name="Jetten M.S.M."/>
            <person name="Mascher T."/>
            <person name="Medema M.H."/>
            <person name="Devos D.P."/>
            <person name="Kaster A.-K."/>
            <person name="Ovreas L."/>
            <person name="Rohde M."/>
            <person name="Galperin M.Y."/>
            <person name="Jogler C."/>
        </authorList>
    </citation>
    <scope>NUCLEOTIDE SEQUENCE [LARGE SCALE GENOMIC DNA]</scope>
    <source>
        <strain evidence="2 3">Q31a</strain>
    </source>
</reference>
<feature type="chain" id="PRO_5022153689" evidence="1">
    <location>
        <begin position="23"/>
        <end position="173"/>
    </location>
</feature>